<evidence type="ECO:0000313" key="2">
    <source>
        <dbReference type="EMBL" id="OTG11470.1"/>
    </source>
</evidence>
<reference evidence="1" key="3">
    <citation type="submission" date="2020-06" db="EMBL/GenBank/DDBJ databases">
        <title>Helianthus annuus Genome sequencing and assembly Release 2.</title>
        <authorList>
            <person name="Gouzy J."/>
            <person name="Langlade N."/>
            <person name="Munos S."/>
        </authorList>
    </citation>
    <scope>NUCLEOTIDE SEQUENCE</scope>
    <source>
        <tissue evidence="1">Leaves</tissue>
    </source>
</reference>
<name>A0A251TK48_HELAN</name>
<reference evidence="2" key="2">
    <citation type="submission" date="2017-02" db="EMBL/GenBank/DDBJ databases">
        <title>Sunflower complete genome.</title>
        <authorList>
            <person name="Langlade N."/>
            <person name="Munos S."/>
        </authorList>
    </citation>
    <scope>NUCLEOTIDE SEQUENCE [LARGE SCALE GENOMIC DNA]</scope>
    <source>
        <tissue evidence="2">Leaves</tissue>
    </source>
</reference>
<sequence>MFSVLISRASLICVLFVLQYANRLILGLGSNDDDFFLAFSALDLATTQTIARPTAPDFPRP</sequence>
<dbReference type="EMBL" id="CM007899">
    <property type="protein sequence ID" value="OTG11470.1"/>
    <property type="molecule type" value="Genomic_DNA"/>
</dbReference>
<dbReference type="InParanoid" id="A0A251TK48"/>
<protein>
    <submittedName>
        <fullName evidence="2">Uncharacterized protein</fullName>
    </submittedName>
</protein>
<evidence type="ECO:0000313" key="1">
    <source>
        <dbReference type="EMBL" id="KAF5786425.1"/>
    </source>
</evidence>
<dbReference type="Gramene" id="mRNA:HanXRQr2_Chr10g0440791">
    <property type="protein sequence ID" value="mRNA:HanXRQr2_Chr10g0440791"/>
    <property type="gene ID" value="HanXRQr2_Chr10g0440791"/>
</dbReference>
<gene>
    <name evidence="2" type="ORF">HannXRQ_Chr10g0299071</name>
    <name evidence="1" type="ORF">HanXRQr2_Chr10g0440791</name>
</gene>
<proteinExistence type="predicted"/>
<dbReference type="EMBL" id="MNCJ02000325">
    <property type="protein sequence ID" value="KAF5786425.1"/>
    <property type="molecule type" value="Genomic_DNA"/>
</dbReference>
<accession>A0A251TK48</accession>
<dbReference type="Proteomes" id="UP000215914">
    <property type="component" value="Chromosome 10"/>
</dbReference>
<dbReference type="AlphaFoldDB" id="A0A251TK48"/>
<keyword evidence="3" id="KW-1185">Reference proteome</keyword>
<reference evidence="1 3" key="1">
    <citation type="journal article" date="2017" name="Nature">
        <title>The sunflower genome provides insights into oil metabolism, flowering and Asterid evolution.</title>
        <authorList>
            <person name="Badouin H."/>
            <person name="Gouzy J."/>
            <person name="Grassa C.J."/>
            <person name="Murat F."/>
            <person name="Staton S.E."/>
            <person name="Cottret L."/>
            <person name="Lelandais-Briere C."/>
            <person name="Owens G.L."/>
            <person name="Carrere S."/>
            <person name="Mayjonade B."/>
            <person name="Legrand L."/>
            <person name="Gill N."/>
            <person name="Kane N.C."/>
            <person name="Bowers J.E."/>
            <person name="Hubner S."/>
            <person name="Bellec A."/>
            <person name="Berard A."/>
            <person name="Berges H."/>
            <person name="Blanchet N."/>
            <person name="Boniface M.C."/>
            <person name="Brunel D."/>
            <person name="Catrice O."/>
            <person name="Chaidir N."/>
            <person name="Claudel C."/>
            <person name="Donnadieu C."/>
            <person name="Faraut T."/>
            <person name="Fievet G."/>
            <person name="Helmstetter N."/>
            <person name="King M."/>
            <person name="Knapp S.J."/>
            <person name="Lai Z."/>
            <person name="Le Paslier M.C."/>
            <person name="Lippi Y."/>
            <person name="Lorenzon L."/>
            <person name="Mandel J.R."/>
            <person name="Marage G."/>
            <person name="Marchand G."/>
            <person name="Marquand E."/>
            <person name="Bret-Mestries E."/>
            <person name="Morien E."/>
            <person name="Nambeesan S."/>
            <person name="Nguyen T."/>
            <person name="Pegot-Espagnet P."/>
            <person name="Pouilly N."/>
            <person name="Raftis F."/>
            <person name="Sallet E."/>
            <person name="Schiex T."/>
            <person name="Thomas J."/>
            <person name="Vandecasteele C."/>
            <person name="Vares D."/>
            <person name="Vear F."/>
            <person name="Vautrin S."/>
            <person name="Crespi M."/>
            <person name="Mangin B."/>
            <person name="Burke J.M."/>
            <person name="Salse J."/>
            <person name="Munos S."/>
            <person name="Vincourt P."/>
            <person name="Rieseberg L.H."/>
            <person name="Langlade N.B."/>
        </authorList>
    </citation>
    <scope>NUCLEOTIDE SEQUENCE [LARGE SCALE GENOMIC DNA]</scope>
    <source>
        <strain evidence="3">cv. SF193</strain>
        <tissue evidence="1">Leaves</tissue>
    </source>
</reference>
<organism evidence="2 3">
    <name type="scientific">Helianthus annuus</name>
    <name type="common">Common sunflower</name>
    <dbReference type="NCBI Taxonomy" id="4232"/>
    <lineage>
        <taxon>Eukaryota</taxon>
        <taxon>Viridiplantae</taxon>
        <taxon>Streptophyta</taxon>
        <taxon>Embryophyta</taxon>
        <taxon>Tracheophyta</taxon>
        <taxon>Spermatophyta</taxon>
        <taxon>Magnoliopsida</taxon>
        <taxon>eudicotyledons</taxon>
        <taxon>Gunneridae</taxon>
        <taxon>Pentapetalae</taxon>
        <taxon>asterids</taxon>
        <taxon>campanulids</taxon>
        <taxon>Asterales</taxon>
        <taxon>Asteraceae</taxon>
        <taxon>Asteroideae</taxon>
        <taxon>Heliantheae alliance</taxon>
        <taxon>Heliantheae</taxon>
        <taxon>Helianthus</taxon>
    </lineage>
</organism>
<evidence type="ECO:0000313" key="3">
    <source>
        <dbReference type="Proteomes" id="UP000215914"/>
    </source>
</evidence>